<comment type="caution">
    <text evidence="12">The sequence shown here is derived from an EMBL/GenBank/DDBJ whole genome shotgun (WGS) entry which is preliminary data.</text>
</comment>
<evidence type="ECO:0000256" key="10">
    <source>
        <dbReference type="ARBA" id="ARBA00023180"/>
    </source>
</evidence>
<evidence type="ECO:0000256" key="7">
    <source>
        <dbReference type="ARBA" id="ARBA00022989"/>
    </source>
</evidence>
<evidence type="ECO:0000313" key="13">
    <source>
        <dbReference type="Proteomes" id="UP001347796"/>
    </source>
</evidence>
<evidence type="ECO:0000313" key="12">
    <source>
        <dbReference type="EMBL" id="KAK6180043.1"/>
    </source>
</evidence>
<protein>
    <recommendedName>
        <fullName evidence="11">Hexosyltransferase</fullName>
        <ecNumber evidence="11">2.4.1.-</ecNumber>
    </recommendedName>
</protein>
<keyword evidence="5" id="KW-0812">Transmembrane</keyword>
<keyword evidence="13" id="KW-1185">Reference proteome</keyword>
<dbReference type="PANTHER" id="PTHR11214">
    <property type="entry name" value="BETA-1,3-N-ACETYLGLUCOSAMINYLTRANSFERASE"/>
    <property type="match status" value="1"/>
</dbReference>
<dbReference type="GO" id="GO:0008499">
    <property type="term" value="F:N-acetyl-beta-D-glucosaminide beta-(1,3)-galactosyltransferase activity"/>
    <property type="evidence" value="ECO:0007669"/>
    <property type="project" value="TreeGrafter"/>
</dbReference>
<reference evidence="12 13" key="1">
    <citation type="submission" date="2024-01" db="EMBL/GenBank/DDBJ databases">
        <title>The genome of the rayed Mediterranean limpet Patella caerulea (Linnaeus, 1758).</title>
        <authorList>
            <person name="Anh-Thu Weber A."/>
            <person name="Halstead-Nussloch G."/>
        </authorList>
    </citation>
    <scope>NUCLEOTIDE SEQUENCE [LARGE SCALE GENOMIC DNA]</scope>
    <source>
        <strain evidence="12">AATW-2023a</strain>
        <tissue evidence="12">Whole specimen</tissue>
    </source>
</reference>
<accession>A0AAN8PQG0</accession>
<evidence type="ECO:0000256" key="2">
    <source>
        <dbReference type="ARBA" id="ARBA00008661"/>
    </source>
</evidence>
<evidence type="ECO:0000256" key="9">
    <source>
        <dbReference type="ARBA" id="ARBA00023136"/>
    </source>
</evidence>
<dbReference type="PANTHER" id="PTHR11214:SF376">
    <property type="entry name" value="HEXOSYLTRANSFERASE"/>
    <property type="match status" value="1"/>
</dbReference>
<dbReference type="EMBL" id="JAZGQO010000008">
    <property type="protein sequence ID" value="KAK6180043.1"/>
    <property type="molecule type" value="Genomic_DNA"/>
</dbReference>
<keyword evidence="4" id="KW-0808">Transferase</keyword>
<evidence type="ECO:0000256" key="4">
    <source>
        <dbReference type="ARBA" id="ARBA00022679"/>
    </source>
</evidence>
<evidence type="ECO:0000256" key="6">
    <source>
        <dbReference type="ARBA" id="ARBA00022968"/>
    </source>
</evidence>
<dbReference type="GO" id="GO:0000139">
    <property type="term" value="C:Golgi membrane"/>
    <property type="evidence" value="ECO:0007669"/>
    <property type="project" value="UniProtKB-SubCell"/>
</dbReference>
<keyword evidence="7" id="KW-1133">Transmembrane helix</keyword>
<dbReference type="EC" id="2.4.1.-" evidence="11"/>
<evidence type="ECO:0000256" key="5">
    <source>
        <dbReference type="ARBA" id="ARBA00022692"/>
    </source>
</evidence>
<name>A0AAN8PQG0_PATCE</name>
<keyword evidence="9" id="KW-0472">Membrane</keyword>
<dbReference type="FunFam" id="3.90.550.50:FF:000001">
    <property type="entry name" value="Hexosyltransferase"/>
    <property type="match status" value="1"/>
</dbReference>
<keyword evidence="8 11" id="KW-0333">Golgi apparatus</keyword>
<proteinExistence type="inferred from homology"/>
<dbReference type="Proteomes" id="UP001347796">
    <property type="component" value="Unassembled WGS sequence"/>
</dbReference>
<dbReference type="Pfam" id="PF01762">
    <property type="entry name" value="Galactosyl_T"/>
    <property type="match status" value="1"/>
</dbReference>
<comment type="subcellular location">
    <subcellularLocation>
        <location evidence="1 11">Golgi apparatus membrane</location>
        <topology evidence="1 11">Single-pass type II membrane protein</topology>
    </subcellularLocation>
</comment>
<keyword evidence="6" id="KW-0735">Signal-anchor</keyword>
<dbReference type="AlphaFoldDB" id="A0AAN8PQG0"/>
<dbReference type="GO" id="GO:0006493">
    <property type="term" value="P:protein O-linked glycosylation"/>
    <property type="evidence" value="ECO:0007669"/>
    <property type="project" value="TreeGrafter"/>
</dbReference>
<comment type="similarity">
    <text evidence="2 11">Belongs to the glycosyltransferase 31 family.</text>
</comment>
<evidence type="ECO:0000256" key="3">
    <source>
        <dbReference type="ARBA" id="ARBA00022676"/>
    </source>
</evidence>
<organism evidence="12 13">
    <name type="scientific">Patella caerulea</name>
    <name type="common">Rayed Mediterranean limpet</name>
    <dbReference type="NCBI Taxonomy" id="87958"/>
    <lineage>
        <taxon>Eukaryota</taxon>
        <taxon>Metazoa</taxon>
        <taxon>Spiralia</taxon>
        <taxon>Lophotrochozoa</taxon>
        <taxon>Mollusca</taxon>
        <taxon>Gastropoda</taxon>
        <taxon>Patellogastropoda</taxon>
        <taxon>Patelloidea</taxon>
        <taxon>Patellidae</taxon>
        <taxon>Patella</taxon>
    </lineage>
</organism>
<keyword evidence="3 11" id="KW-0328">Glycosyltransferase</keyword>
<sequence>MPKCVVNAKFLVLITTAPGNIDRRTAIRKTWCNPYASEHSKDSWQCVFLIGASNNQSIVESVTREKAHYQDILHGSYIDSYRNLTYKVFNSFTWSRTYCPLEYVIKTDDDCFVNTKLVYRFLTTHNTKTTNLYVGKIFLEADKRDVIRNSFSKWKVSKDVYAPNTFPPYASGTGYIMSQDVIAKVVEECRYHTPIPVEDAYTGIVIDALHINPKTSARFMPFSSGLSICNYLYMFVTHNVEPDRQSVMHHNMLIAKSECPGDVEETTWF</sequence>
<keyword evidence="10" id="KW-0325">Glycoprotein</keyword>
<evidence type="ECO:0000256" key="11">
    <source>
        <dbReference type="RuleBase" id="RU363063"/>
    </source>
</evidence>
<dbReference type="Gene3D" id="3.90.550.50">
    <property type="match status" value="1"/>
</dbReference>
<gene>
    <name evidence="12" type="ORF">SNE40_012262</name>
</gene>
<evidence type="ECO:0000256" key="1">
    <source>
        <dbReference type="ARBA" id="ARBA00004323"/>
    </source>
</evidence>
<evidence type="ECO:0000256" key="8">
    <source>
        <dbReference type="ARBA" id="ARBA00023034"/>
    </source>
</evidence>
<dbReference type="InterPro" id="IPR002659">
    <property type="entry name" value="Glyco_trans_31"/>
</dbReference>